<feature type="coiled-coil region" evidence="1">
    <location>
        <begin position="9"/>
        <end position="43"/>
    </location>
</feature>
<protein>
    <submittedName>
        <fullName evidence="3">Uncharacterized protein</fullName>
    </submittedName>
</protein>
<keyword evidence="4" id="KW-1185">Reference proteome</keyword>
<dbReference type="Proteomes" id="UP001331761">
    <property type="component" value="Unassembled WGS sequence"/>
</dbReference>
<evidence type="ECO:0000313" key="3">
    <source>
        <dbReference type="EMBL" id="KAK5986780.1"/>
    </source>
</evidence>
<keyword evidence="1" id="KW-0175">Coiled coil</keyword>
<name>A0AAN8G669_TRICO</name>
<accession>A0AAN8G669</accession>
<feature type="compositionally biased region" description="Polar residues" evidence="2">
    <location>
        <begin position="214"/>
        <end position="238"/>
    </location>
</feature>
<comment type="caution">
    <text evidence="3">The sequence shown here is derived from an EMBL/GenBank/DDBJ whole genome shotgun (WGS) entry which is preliminary data.</text>
</comment>
<evidence type="ECO:0000256" key="2">
    <source>
        <dbReference type="SAM" id="MobiDB-lite"/>
    </source>
</evidence>
<gene>
    <name evidence="3" type="ORF">GCK32_016187</name>
</gene>
<proteinExistence type="predicted"/>
<organism evidence="3 4">
    <name type="scientific">Trichostrongylus colubriformis</name>
    <name type="common">Black scour worm</name>
    <dbReference type="NCBI Taxonomy" id="6319"/>
    <lineage>
        <taxon>Eukaryota</taxon>
        <taxon>Metazoa</taxon>
        <taxon>Ecdysozoa</taxon>
        <taxon>Nematoda</taxon>
        <taxon>Chromadorea</taxon>
        <taxon>Rhabditida</taxon>
        <taxon>Rhabditina</taxon>
        <taxon>Rhabditomorpha</taxon>
        <taxon>Strongyloidea</taxon>
        <taxon>Trichostrongylidae</taxon>
        <taxon>Trichostrongylus</taxon>
    </lineage>
</organism>
<reference evidence="3 4" key="1">
    <citation type="submission" date="2019-10" db="EMBL/GenBank/DDBJ databases">
        <title>Assembly and Annotation for the nematode Trichostrongylus colubriformis.</title>
        <authorList>
            <person name="Martin J."/>
        </authorList>
    </citation>
    <scope>NUCLEOTIDE SEQUENCE [LARGE SCALE GENOMIC DNA]</scope>
    <source>
        <strain evidence="3">G859</strain>
        <tissue evidence="3">Whole worm</tissue>
    </source>
</reference>
<feature type="region of interest" description="Disordered" evidence="2">
    <location>
        <begin position="202"/>
        <end position="238"/>
    </location>
</feature>
<evidence type="ECO:0000313" key="4">
    <source>
        <dbReference type="Proteomes" id="UP001331761"/>
    </source>
</evidence>
<dbReference type="AlphaFoldDB" id="A0AAN8G669"/>
<feature type="region of interest" description="Disordered" evidence="2">
    <location>
        <begin position="158"/>
        <end position="181"/>
    </location>
</feature>
<evidence type="ECO:0000256" key="1">
    <source>
        <dbReference type="SAM" id="Coils"/>
    </source>
</evidence>
<dbReference type="EMBL" id="WIXE01000227">
    <property type="protein sequence ID" value="KAK5986780.1"/>
    <property type="molecule type" value="Genomic_DNA"/>
</dbReference>
<sequence>MSDDMDRELERMLNEYDAQDYRMDKLQQELTQLRAQVVQLSQQNLQQDMPERMASMFSEGELSSADEIKSELDRILEQEREAMHTALDPLSETATRITEIASEVHEKHSRELDAIFDQAQHDDVCIRALSKMLGVASTEVVGGVKHLIEGKQGSVTCSAAKRGDNPNGNGPVGSEQVPTGFSTLHVKDFPQDIGLQPIQFDAVRAGEEERASQRAPTSHGATLSSQGQPPERSVSNPF</sequence>